<keyword evidence="1" id="KW-0812">Transmembrane</keyword>
<accession>A0AAW4KZJ5</accession>
<dbReference type="Proteomes" id="UP000811899">
    <property type="component" value="Unassembled WGS sequence"/>
</dbReference>
<keyword evidence="1" id="KW-0472">Membrane</keyword>
<dbReference type="AlphaFoldDB" id="A0AAW4KZJ5"/>
<feature type="transmembrane region" description="Helical" evidence="1">
    <location>
        <begin position="13"/>
        <end position="33"/>
    </location>
</feature>
<gene>
    <name evidence="2" type="ORF">KI809_07800</name>
</gene>
<name>A0AAW4KZJ5_9BACT</name>
<evidence type="ECO:0000313" key="3">
    <source>
        <dbReference type="Proteomes" id="UP000811899"/>
    </source>
</evidence>
<proteinExistence type="predicted"/>
<reference evidence="2 3" key="1">
    <citation type="submission" date="2021-05" db="EMBL/GenBank/DDBJ databases">
        <title>The draft genome of Geobacter pelophilus DSM 12255.</title>
        <authorList>
            <person name="Xu Z."/>
            <person name="Masuda Y."/>
            <person name="Itoh H."/>
            <person name="Senoo K."/>
        </authorList>
    </citation>
    <scope>NUCLEOTIDE SEQUENCE [LARGE SCALE GENOMIC DNA]</scope>
    <source>
        <strain evidence="2 3">DSM 12255</strain>
    </source>
</reference>
<comment type="caution">
    <text evidence="2">The sequence shown here is derived from an EMBL/GenBank/DDBJ whole genome shotgun (WGS) entry which is preliminary data.</text>
</comment>
<keyword evidence="3" id="KW-1185">Reference proteome</keyword>
<keyword evidence="1" id="KW-1133">Transmembrane helix</keyword>
<protein>
    <submittedName>
        <fullName evidence="2">Uncharacterized protein</fullName>
    </submittedName>
</protein>
<organism evidence="2 3">
    <name type="scientific">Geoanaerobacter pelophilus</name>
    <dbReference type="NCBI Taxonomy" id="60036"/>
    <lineage>
        <taxon>Bacteria</taxon>
        <taxon>Pseudomonadati</taxon>
        <taxon>Thermodesulfobacteriota</taxon>
        <taxon>Desulfuromonadia</taxon>
        <taxon>Geobacterales</taxon>
        <taxon>Geobacteraceae</taxon>
        <taxon>Geoanaerobacter</taxon>
    </lineage>
</organism>
<evidence type="ECO:0000313" key="2">
    <source>
        <dbReference type="EMBL" id="MBT0664204.1"/>
    </source>
</evidence>
<sequence>MTSIGWEFYGLKFGMLLTMLISAGLVVSVWLGAHKTMAERGHIDTMAGDEGDD</sequence>
<dbReference type="EMBL" id="JAHCVJ010000002">
    <property type="protein sequence ID" value="MBT0664204.1"/>
    <property type="molecule type" value="Genomic_DNA"/>
</dbReference>
<dbReference type="RefSeq" id="WP_214170964.1">
    <property type="nucleotide sequence ID" value="NZ_JAHCVJ010000002.1"/>
</dbReference>
<evidence type="ECO:0000256" key="1">
    <source>
        <dbReference type="SAM" id="Phobius"/>
    </source>
</evidence>